<dbReference type="EMBL" id="AP025028">
    <property type="protein sequence ID" value="BDA80050.1"/>
    <property type="molecule type" value="Genomic_DNA"/>
</dbReference>
<proteinExistence type="predicted"/>
<evidence type="ECO:0000313" key="2">
    <source>
        <dbReference type="Proteomes" id="UP000245263"/>
    </source>
</evidence>
<dbReference type="Proteomes" id="UP000245263">
    <property type="component" value="Chromosome 1"/>
</dbReference>
<reference evidence="1 2" key="1">
    <citation type="submission" date="2021-08" db="EMBL/GenBank/DDBJ databases">
        <title>Complete genome sequence of Leptospira kobayashii strain E30.</title>
        <authorList>
            <person name="Nakao R."/>
            <person name="Nakamura S."/>
            <person name="Masuzawa T."/>
            <person name="Koizumi N."/>
        </authorList>
    </citation>
    <scope>NUCLEOTIDE SEQUENCE [LARGE SCALE GENOMIC DNA]</scope>
    <source>
        <strain evidence="1 2">E30</strain>
    </source>
</reference>
<name>A0ABN6KH84_9LEPT</name>
<accession>A0ABN6KH84</accession>
<evidence type="ECO:0000313" key="1">
    <source>
        <dbReference type="EMBL" id="BDA80050.1"/>
    </source>
</evidence>
<organism evidence="1 2">
    <name type="scientific">Leptospira kobayashii</name>
    <dbReference type="NCBI Taxonomy" id="1917830"/>
    <lineage>
        <taxon>Bacteria</taxon>
        <taxon>Pseudomonadati</taxon>
        <taxon>Spirochaetota</taxon>
        <taxon>Spirochaetia</taxon>
        <taxon>Leptospirales</taxon>
        <taxon>Leptospiraceae</taxon>
        <taxon>Leptospira</taxon>
    </lineage>
</organism>
<keyword evidence="2" id="KW-1185">Reference proteome</keyword>
<sequence>MEDGDFSWFPPSGLRNPKGINIIGIRRNLNFMRKPLLGVYDKDNACVYPPDTNSRK</sequence>
<protein>
    <submittedName>
        <fullName evidence="1">Uncharacterized protein</fullName>
    </submittedName>
</protein>
<gene>
    <name evidence="1" type="ORF">LPTSP3_g29800</name>
</gene>